<dbReference type="InterPro" id="IPR038789">
    <property type="entry name" value="LPA2-like"/>
</dbReference>
<gene>
    <name evidence="2" type="ORF">NE237_030167</name>
</gene>
<dbReference type="Proteomes" id="UP001141806">
    <property type="component" value="Unassembled WGS sequence"/>
</dbReference>
<evidence type="ECO:0000313" key="3">
    <source>
        <dbReference type="Proteomes" id="UP001141806"/>
    </source>
</evidence>
<proteinExistence type="predicted"/>
<feature type="region of interest" description="Disordered" evidence="1">
    <location>
        <begin position="34"/>
        <end position="101"/>
    </location>
</feature>
<accession>A0A9Q0GVN2</accession>
<dbReference type="AlphaFoldDB" id="A0A9Q0GVN2"/>
<dbReference type="OrthoDB" id="568307at2759"/>
<name>A0A9Q0GVN2_9MAGN</name>
<evidence type="ECO:0000256" key="1">
    <source>
        <dbReference type="SAM" id="MobiDB-lite"/>
    </source>
</evidence>
<dbReference type="EMBL" id="JAMYWD010000012">
    <property type="protein sequence ID" value="KAJ4953335.1"/>
    <property type="molecule type" value="Genomic_DNA"/>
</dbReference>
<reference evidence="2" key="1">
    <citation type="journal article" date="2023" name="Plant J.">
        <title>The genome of the king protea, Protea cynaroides.</title>
        <authorList>
            <person name="Chang J."/>
            <person name="Duong T.A."/>
            <person name="Schoeman C."/>
            <person name="Ma X."/>
            <person name="Roodt D."/>
            <person name="Barker N."/>
            <person name="Li Z."/>
            <person name="Van de Peer Y."/>
            <person name="Mizrachi E."/>
        </authorList>
    </citation>
    <scope>NUCLEOTIDE SEQUENCE</scope>
    <source>
        <tissue evidence="2">Young leaves</tissue>
    </source>
</reference>
<dbReference type="PANTHER" id="PTHR37385:SF2">
    <property type="entry name" value="PROTEIN LPA2"/>
    <property type="match status" value="1"/>
</dbReference>
<comment type="caution">
    <text evidence="2">The sequence shown here is derived from an EMBL/GenBank/DDBJ whole genome shotgun (WGS) entry which is preliminary data.</text>
</comment>
<sequence length="285" mass="31930">MALPIQSSCSVKRYTPSLLRSRLKLPAKIRLSVRVESSAQEETNEGIEEGSVLASPQKSTKAGLGFGSSSPSPSYGKLREKEGTESNKRKGKRSTERDSSIIRRSPVEKPAFLSQQGESQSEEKTRNENAFLLTWLGLGSLILVEGIVLAASGFLPEEWDQFLVKYLYPSFTPTVFLFVGDGCHCLKNPINPTCFTAAHKFQPSRLHGELMYTGQTLSCDCQGVWMHHSKVHSRCTDFSDQEFIERKQLPRKPAGLSQRLVAYGEWDCTRRNLQALARNEKTQWA</sequence>
<keyword evidence="3" id="KW-1185">Reference proteome</keyword>
<evidence type="ECO:0000313" key="2">
    <source>
        <dbReference type="EMBL" id="KAJ4953335.1"/>
    </source>
</evidence>
<organism evidence="2 3">
    <name type="scientific">Protea cynaroides</name>
    <dbReference type="NCBI Taxonomy" id="273540"/>
    <lineage>
        <taxon>Eukaryota</taxon>
        <taxon>Viridiplantae</taxon>
        <taxon>Streptophyta</taxon>
        <taxon>Embryophyta</taxon>
        <taxon>Tracheophyta</taxon>
        <taxon>Spermatophyta</taxon>
        <taxon>Magnoliopsida</taxon>
        <taxon>Proteales</taxon>
        <taxon>Proteaceae</taxon>
        <taxon>Protea</taxon>
    </lineage>
</organism>
<dbReference type="GO" id="GO:0009507">
    <property type="term" value="C:chloroplast"/>
    <property type="evidence" value="ECO:0007669"/>
    <property type="project" value="TreeGrafter"/>
</dbReference>
<protein>
    <submittedName>
        <fullName evidence="2">Uncharacterized protein</fullName>
    </submittedName>
</protein>
<feature type="compositionally biased region" description="Basic and acidic residues" evidence="1">
    <location>
        <begin position="77"/>
        <end position="101"/>
    </location>
</feature>
<dbReference type="PANTHER" id="PTHR37385">
    <property type="entry name" value="PROTEIN LOW PSII ACCUMULATION 2, CHLOROPLASTIC"/>
    <property type="match status" value="1"/>
</dbReference>